<dbReference type="InterPro" id="IPR036271">
    <property type="entry name" value="Tet_transcr_reg_TetR-rel_C_sf"/>
</dbReference>
<dbReference type="PANTHER" id="PTHR30055">
    <property type="entry name" value="HTH-TYPE TRANSCRIPTIONAL REGULATOR RUTR"/>
    <property type="match status" value="1"/>
</dbReference>
<evidence type="ECO:0000256" key="2">
    <source>
        <dbReference type="ARBA" id="ARBA00023125"/>
    </source>
</evidence>
<dbReference type="AlphaFoldDB" id="A0A315ZP60"/>
<evidence type="ECO:0000256" key="4">
    <source>
        <dbReference type="PROSITE-ProRule" id="PRU00335"/>
    </source>
</evidence>
<feature type="DNA-binding region" description="H-T-H motif" evidence="4">
    <location>
        <begin position="9"/>
        <end position="28"/>
    </location>
</feature>
<organism evidence="6 7">
    <name type="scientific">Quadrisphaera granulorum</name>
    <dbReference type="NCBI Taxonomy" id="317664"/>
    <lineage>
        <taxon>Bacteria</taxon>
        <taxon>Bacillati</taxon>
        <taxon>Actinomycetota</taxon>
        <taxon>Actinomycetes</taxon>
        <taxon>Kineosporiales</taxon>
        <taxon>Kineosporiaceae</taxon>
        <taxon>Quadrisphaera</taxon>
    </lineage>
</organism>
<proteinExistence type="predicted"/>
<keyword evidence="7" id="KW-1185">Reference proteome</keyword>
<dbReference type="Proteomes" id="UP000245469">
    <property type="component" value="Unassembled WGS sequence"/>
</dbReference>
<dbReference type="Gene3D" id="1.10.357.10">
    <property type="entry name" value="Tetracycline Repressor, domain 2"/>
    <property type="match status" value="1"/>
</dbReference>
<evidence type="ECO:0000259" key="5">
    <source>
        <dbReference type="PROSITE" id="PS50977"/>
    </source>
</evidence>
<dbReference type="Pfam" id="PF00440">
    <property type="entry name" value="TetR_N"/>
    <property type="match status" value="1"/>
</dbReference>
<dbReference type="GO" id="GO:0003700">
    <property type="term" value="F:DNA-binding transcription factor activity"/>
    <property type="evidence" value="ECO:0007669"/>
    <property type="project" value="TreeGrafter"/>
</dbReference>
<dbReference type="RefSeq" id="WP_170131669.1">
    <property type="nucleotide sequence ID" value="NZ_QGDQ01000044.1"/>
</dbReference>
<sequence length="184" mass="18873">MEGGVDAVTMRAVGRRLGVAPNALYSHVADRAELIDALLDDVLAAVPAPSVAAGDPVRSLHELLSATYEVLAAHPGLVPVYLSRQGARGPNAALLGRVMDDLLKEAGVEAVDVAVARRVLIVHAMGSAAFAAGALAEPGADHPLSVAESQEVFVRGLNWLLAGIVRDDIDTGGTSPDWGGTSVS</sequence>
<gene>
    <name evidence="6" type="ORF">BXY45_1447</name>
</gene>
<keyword evidence="1" id="KW-0805">Transcription regulation</keyword>
<dbReference type="SUPFAM" id="SSF48498">
    <property type="entry name" value="Tetracyclin repressor-like, C-terminal domain"/>
    <property type="match status" value="1"/>
</dbReference>
<feature type="domain" description="HTH tetR-type" evidence="5">
    <location>
        <begin position="1"/>
        <end position="46"/>
    </location>
</feature>
<keyword evidence="3" id="KW-0804">Transcription</keyword>
<dbReference type="SUPFAM" id="SSF46689">
    <property type="entry name" value="Homeodomain-like"/>
    <property type="match status" value="1"/>
</dbReference>
<dbReference type="InterPro" id="IPR050109">
    <property type="entry name" value="HTH-type_TetR-like_transc_reg"/>
</dbReference>
<accession>A0A315ZP60</accession>
<evidence type="ECO:0000256" key="3">
    <source>
        <dbReference type="ARBA" id="ARBA00023163"/>
    </source>
</evidence>
<reference evidence="6 7" key="1">
    <citation type="submission" date="2018-03" db="EMBL/GenBank/DDBJ databases">
        <title>Genomic Encyclopedia of Archaeal and Bacterial Type Strains, Phase II (KMG-II): from individual species to whole genera.</title>
        <authorList>
            <person name="Goeker M."/>
        </authorList>
    </citation>
    <scope>NUCLEOTIDE SEQUENCE [LARGE SCALE GENOMIC DNA]</scope>
    <source>
        <strain evidence="6 7">DSM 44889</strain>
    </source>
</reference>
<dbReference type="EMBL" id="QGDQ01000044">
    <property type="protein sequence ID" value="PWJ46903.1"/>
    <property type="molecule type" value="Genomic_DNA"/>
</dbReference>
<protein>
    <submittedName>
        <fullName evidence="6">TetR family transcriptional regulator</fullName>
    </submittedName>
</protein>
<dbReference type="PANTHER" id="PTHR30055:SF151">
    <property type="entry name" value="TRANSCRIPTIONAL REGULATORY PROTEIN"/>
    <property type="match status" value="1"/>
</dbReference>
<dbReference type="PROSITE" id="PS50977">
    <property type="entry name" value="HTH_TETR_2"/>
    <property type="match status" value="1"/>
</dbReference>
<name>A0A315ZP60_9ACTN</name>
<evidence type="ECO:0000256" key="1">
    <source>
        <dbReference type="ARBA" id="ARBA00023015"/>
    </source>
</evidence>
<keyword evidence="2 4" id="KW-0238">DNA-binding</keyword>
<dbReference type="InterPro" id="IPR001647">
    <property type="entry name" value="HTH_TetR"/>
</dbReference>
<comment type="caution">
    <text evidence="6">The sequence shown here is derived from an EMBL/GenBank/DDBJ whole genome shotgun (WGS) entry which is preliminary data.</text>
</comment>
<evidence type="ECO:0000313" key="6">
    <source>
        <dbReference type="EMBL" id="PWJ46903.1"/>
    </source>
</evidence>
<evidence type="ECO:0000313" key="7">
    <source>
        <dbReference type="Proteomes" id="UP000245469"/>
    </source>
</evidence>
<dbReference type="InterPro" id="IPR009057">
    <property type="entry name" value="Homeodomain-like_sf"/>
</dbReference>
<dbReference type="GO" id="GO:0000976">
    <property type="term" value="F:transcription cis-regulatory region binding"/>
    <property type="evidence" value="ECO:0007669"/>
    <property type="project" value="TreeGrafter"/>
</dbReference>